<dbReference type="PANTHER" id="PTHR34582:SF6">
    <property type="entry name" value="UPF0702 TRANSMEMBRANE PROTEIN YCAP"/>
    <property type="match status" value="1"/>
</dbReference>
<sequence>MDLVLEPFVRAAAAVAAVIFLTRLNGLRSFSKMSSFDFALTIATGSVLGSTISDTSSAFVSGIAAITAIFAVQALVAFGRSRARRIERSVDNEPLLLMDGRLFLHANLAHARLTEDDLRARLRETGVSSLDAVRAAVLETTGTISILTRPDTGQDDSDLLLAGVRRSV</sequence>
<gene>
    <name evidence="9" type="ORF">C4N9_07085</name>
</gene>
<evidence type="ECO:0000256" key="5">
    <source>
        <dbReference type="ARBA" id="ARBA00022989"/>
    </source>
</evidence>
<keyword evidence="5 7" id="KW-1133">Transmembrane helix</keyword>
<dbReference type="GeneID" id="94364647"/>
<evidence type="ECO:0000256" key="3">
    <source>
        <dbReference type="ARBA" id="ARBA00022475"/>
    </source>
</evidence>
<protein>
    <submittedName>
        <fullName evidence="9">DUF421 domain-containing protein</fullName>
    </submittedName>
</protein>
<dbReference type="RefSeq" id="WP_109532621.1">
    <property type="nucleotide sequence ID" value="NZ_QEYD01000004.1"/>
</dbReference>
<reference evidence="9 10" key="1">
    <citation type="submission" date="2018-05" db="EMBL/GenBank/DDBJ databases">
        <title>Pararhodobacter marina sp. nov., isolated from deep-sea water of the Indian Ocean.</title>
        <authorList>
            <person name="Lai Q.Sr."/>
            <person name="Liu X."/>
            <person name="Shao Z."/>
        </authorList>
    </citation>
    <scope>NUCLEOTIDE SEQUENCE [LARGE SCALE GENOMIC DNA]</scope>
    <source>
        <strain evidence="9 10">CIC4N-9</strain>
    </source>
</reference>
<dbReference type="InterPro" id="IPR007353">
    <property type="entry name" value="DUF421"/>
</dbReference>
<evidence type="ECO:0000256" key="1">
    <source>
        <dbReference type="ARBA" id="ARBA00004651"/>
    </source>
</evidence>
<evidence type="ECO:0000313" key="9">
    <source>
        <dbReference type="EMBL" id="PWE29507.1"/>
    </source>
</evidence>
<feature type="transmembrane region" description="Helical" evidence="7">
    <location>
        <begin position="58"/>
        <end position="78"/>
    </location>
</feature>
<comment type="similarity">
    <text evidence="2">Belongs to the UPF0702 family.</text>
</comment>
<comment type="subcellular location">
    <subcellularLocation>
        <location evidence="1">Cell membrane</location>
        <topology evidence="1">Multi-pass membrane protein</topology>
    </subcellularLocation>
</comment>
<feature type="transmembrane region" description="Helical" evidence="7">
    <location>
        <begin position="7"/>
        <end position="24"/>
    </location>
</feature>
<feature type="domain" description="YetF C-terminal" evidence="8">
    <location>
        <begin position="83"/>
        <end position="151"/>
    </location>
</feature>
<evidence type="ECO:0000256" key="6">
    <source>
        <dbReference type="ARBA" id="ARBA00023136"/>
    </source>
</evidence>
<evidence type="ECO:0000313" key="10">
    <source>
        <dbReference type="Proteomes" id="UP000244940"/>
    </source>
</evidence>
<dbReference type="OrthoDB" id="9793799at2"/>
<accession>A0A2U2CCA2</accession>
<keyword evidence="6 7" id="KW-0472">Membrane</keyword>
<dbReference type="InterPro" id="IPR023090">
    <property type="entry name" value="UPF0702_alpha/beta_dom_sf"/>
</dbReference>
<dbReference type="Gene3D" id="3.30.240.20">
    <property type="entry name" value="bsu07140 like domains"/>
    <property type="match status" value="1"/>
</dbReference>
<dbReference type="EMBL" id="QEYD01000004">
    <property type="protein sequence ID" value="PWE29507.1"/>
    <property type="molecule type" value="Genomic_DNA"/>
</dbReference>
<evidence type="ECO:0000256" key="2">
    <source>
        <dbReference type="ARBA" id="ARBA00006448"/>
    </source>
</evidence>
<evidence type="ECO:0000256" key="4">
    <source>
        <dbReference type="ARBA" id="ARBA00022692"/>
    </source>
</evidence>
<dbReference type="Proteomes" id="UP000244940">
    <property type="component" value="Unassembled WGS sequence"/>
</dbReference>
<name>A0A2U2CCA2_9RHOB</name>
<proteinExistence type="inferred from homology"/>
<keyword evidence="4 7" id="KW-0812">Transmembrane</keyword>
<keyword evidence="10" id="KW-1185">Reference proteome</keyword>
<dbReference type="Pfam" id="PF04239">
    <property type="entry name" value="DUF421"/>
    <property type="match status" value="1"/>
</dbReference>
<dbReference type="PANTHER" id="PTHR34582">
    <property type="entry name" value="UPF0702 TRANSMEMBRANE PROTEIN YCAP"/>
    <property type="match status" value="1"/>
</dbReference>
<dbReference type="AlphaFoldDB" id="A0A2U2CCA2"/>
<evidence type="ECO:0000259" key="8">
    <source>
        <dbReference type="Pfam" id="PF04239"/>
    </source>
</evidence>
<evidence type="ECO:0000256" key="7">
    <source>
        <dbReference type="SAM" id="Phobius"/>
    </source>
</evidence>
<dbReference type="GO" id="GO:0005886">
    <property type="term" value="C:plasma membrane"/>
    <property type="evidence" value="ECO:0007669"/>
    <property type="project" value="UniProtKB-SubCell"/>
</dbReference>
<keyword evidence="3" id="KW-1003">Cell membrane</keyword>
<comment type="caution">
    <text evidence="9">The sequence shown here is derived from an EMBL/GenBank/DDBJ whole genome shotgun (WGS) entry which is preliminary data.</text>
</comment>
<organism evidence="9 10">
    <name type="scientific">Pararhodobacter marinus</name>
    <dbReference type="NCBI Taxonomy" id="2184063"/>
    <lineage>
        <taxon>Bacteria</taxon>
        <taxon>Pseudomonadati</taxon>
        <taxon>Pseudomonadota</taxon>
        <taxon>Alphaproteobacteria</taxon>
        <taxon>Rhodobacterales</taxon>
        <taxon>Paracoccaceae</taxon>
        <taxon>Pararhodobacter</taxon>
    </lineage>
</organism>